<dbReference type="AlphaFoldDB" id="A0A0D3JLV8"/>
<keyword evidence="3" id="KW-1185">Reference proteome</keyword>
<dbReference type="GeneID" id="17270037"/>
<dbReference type="EnsemblProtists" id="EOD07559">
    <property type="protein sequence ID" value="EOD07559"/>
    <property type="gene ID" value="EMIHUDRAFT_438593"/>
</dbReference>
<dbReference type="HOGENOM" id="CLU_1153495_0_0_1"/>
<evidence type="ECO:0000313" key="3">
    <source>
        <dbReference type="Proteomes" id="UP000013827"/>
    </source>
</evidence>
<evidence type="ECO:0000313" key="2">
    <source>
        <dbReference type="EnsemblProtists" id="EOD24493"/>
    </source>
</evidence>
<name>A0A0D3JLV8_EMIH1</name>
<dbReference type="RefSeq" id="XP_005759988.1">
    <property type="nucleotide sequence ID" value="XM_005759931.1"/>
</dbReference>
<evidence type="ECO:0008006" key="4">
    <source>
        <dbReference type="Google" id="ProtNLM"/>
    </source>
</evidence>
<protein>
    <recommendedName>
        <fullName evidence="4">F-box domain-containing protein</fullName>
    </recommendedName>
</protein>
<dbReference type="Gene3D" id="6.10.140.1750">
    <property type="match status" value="1"/>
</dbReference>
<reference evidence="3" key="1">
    <citation type="journal article" date="2013" name="Nature">
        <title>Pan genome of the phytoplankton Emiliania underpins its global distribution.</title>
        <authorList>
            <person name="Read B.A."/>
            <person name="Kegel J."/>
            <person name="Klute M.J."/>
            <person name="Kuo A."/>
            <person name="Lefebvre S.C."/>
            <person name="Maumus F."/>
            <person name="Mayer C."/>
            <person name="Miller J."/>
            <person name="Monier A."/>
            <person name="Salamov A."/>
            <person name="Young J."/>
            <person name="Aguilar M."/>
            <person name="Claverie J.M."/>
            <person name="Frickenhaus S."/>
            <person name="Gonzalez K."/>
            <person name="Herman E.K."/>
            <person name="Lin Y.C."/>
            <person name="Napier J."/>
            <person name="Ogata H."/>
            <person name="Sarno A.F."/>
            <person name="Shmutz J."/>
            <person name="Schroeder D."/>
            <person name="de Vargas C."/>
            <person name="Verret F."/>
            <person name="von Dassow P."/>
            <person name="Valentin K."/>
            <person name="Van de Peer Y."/>
            <person name="Wheeler G."/>
            <person name="Dacks J.B."/>
            <person name="Delwiche C.F."/>
            <person name="Dyhrman S.T."/>
            <person name="Glockner G."/>
            <person name="John U."/>
            <person name="Richards T."/>
            <person name="Worden A.Z."/>
            <person name="Zhang X."/>
            <person name="Grigoriev I.V."/>
            <person name="Allen A.E."/>
            <person name="Bidle K."/>
            <person name="Borodovsky M."/>
            <person name="Bowler C."/>
            <person name="Brownlee C."/>
            <person name="Cock J.M."/>
            <person name="Elias M."/>
            <person name="Gladyshev V.N."/>
            <person name="Groth M."/>
            <person name="Guda C."/>
            <person name="Hadaegh A."/>
            <person name="Iglesias-Rodriguez M.D."/>
            <person name="Jenkins J."/>
            <person name="Jones B.M."/>
            <person name="Lawson T."/>
            <person name="Leese F."/>
            <person name="Lindquist E."/>
            <person name="Lobanov A."/>
            <person name="Lomsadze A."/>
            <person name="Malik S.B."/>
            <person name="Marsh M.E."/>
            <person name="Mackinder L."/>
            <person name="Mock T."/>
            <person name="Mueller-Roeber B."/>
            <person name="Pagarete A."/>
            <person name="Parker M."/>
            <person name="Probert I."/>
            <person name="Quesneville H."/>
            <person name="Raines C."/>
            <person name="Rensing S.A."/>
            <person name="Riano-Pachon D.M."/>
            <person name="Richier S."/>
            <person name="Rokitta S."/>
            <person name="Shiraiwa Y."/>
            <person name="Soanes D.M."/>
            <person name="van der Giezen M."/>
            <person name="Wahlund T.M."/>
            <person name="Williams B."/>
            <person name="Wilson W."/>
            <person name="Wolfe G."/>
            <person name="Wurch L.L."/>
        </authorList>
    </citation>
    <scope>NUCLEOTIDE SEQUENCE</scope>
</reference>
<sequence>MSSAASPNRDAHRSDREALVDDLPEDVLTVLVRTLASQPRRPQALLALTSTCKELRALLPPTVRIDAARDTVDHTLGARPSLGELQALGILPVGAHTSARLAAAQQALQREMTRAAVVSRLTSRPDPSELLQRGVLKHSYASAMSPSLAQAAEQLEHAMRRDQLTHSLERRPSPAELRAHGIVRTPAALSSRLAEAADRLERRRRRDSLSAHLEIGRLSLEENSPPRALRRAASWTAASQA</sequence>
<feature type="region of interest" description="Disordered" evidence="1">
    <location>
        <begin position="220"/>
        <end position="241"/>
    </location>
</feature>
<dbReference type="KEGG" id="ehx:EMIHUDRAFT_438593"/>
<dbReference type="GeneID" id="17253709"/>
<dbReference type="KEGG" id="ehx:EMIHUDRAFT_443832"/>
<dbReference type="EnsemblProtists" id="EOD24493">
    <property type="protein sequence ID" value="EOD24493"/>
    <property type="gene ID" value="EMIHUDRAFT_443832"/>
</dbReference>
<reference evidence="2" key="2">
    <citation type="submission" date="2024-10" db="UniProtKB">
        <authorList>
            <consortium name="EnsemblProtists"/>
        </authorList>
    </citation>
    <scope>IDENTIFICATION</scope>
</reference>
<organism evidence="2 3">
    <name type="scientific">Emiliania huxleyi (strain CCMP1516)</name>
    <dbReference type="NCBI Taxonomy" id="280463"/>
    <lineage>
        <taxon>Eukaryota</taxon>
        <taxon>Haptista</taxon>
        <taxon>Haptophyta</taxon>
        <taxon>Prymnesiophyceae</taxon>
        <taxon>Isochrysidales</taxon>
        <taxon>Noelaerhabdaceae</taxon>
        <taxon>Emiliania</taxon>
    </lineage>
</organism>
<dbReference type="RefSeq" id="XP_005776922.1">
    <property type="nucleotide sequence ID" value="XM_005776865.1"/>
</dbReference>
<dbReference type="PaxDb" id="2903-EOD07559"/>
<dbReference type="Gene3D" id="6.10.140.2040">
    <property type="match status" value="1"/>
</dbReference>
<proteinExistence type="predicted"/>
<accession>A0A0D3JLV8</accession>
<evidence type="ECO:0000256" key="1">
    <source>
        <dbReference type="SAM" id="MobiDB-lite"/>
    </source>
</evidence>
<dbReference type="Proteomes" id="UP000013827">
    <property type="component" value="Unassembled WGS sequence"/>
</dbReference>